<keyword evidence="8 10" id="KW-0511">Multifunctional enzyme</keyword>
<evidence type="ECO:0000256" key="9">
    <source>
        <dbReference type="ARBA" id="ARBA00023315"/>
    </source>
</evidence>
<dbReference type="NCBIfam" id="TIGR00747">
    <property type="entry name" value="fabH"/>
    <property type="match status" value="1"/>
</dbReference>
<feature type="domain" description="Beta-ketoacyl-[acyl-carrier-protein] synthase III N-terminal" evidence="13">
    <location>
        <begin position="88"/>
        <end position="167"/>
    </location>
</feature>
<organism evidence="14 15">
    <name type="scientific">Candidatus Sneabacter namystus</name>
    <dbReference type="NCBI Taxonomy" id="2601646"/>
    <lineage>
        <taxon>Bacteria</taxon>
        <taxon>Pseudomonadati</taxon>
        <taxon>Pseudomonadota</taxon>
        <taxon>Alphaproteobacteria</taxon>
        <taxon>Rickettsiales</taxon>
        <taxon>Rickettsiaceae</taxon>
        <taxon>Rickettsieae</taxon>
        <taxon>Candidatus Sneabacter</taxon>
    </lineage>
</organism>
<dbReference type="KEGG" id="snay:FZC37_01055"/>
<dbReference type="InterPro" id="IPR013747">
    <property type="entry name" value="ACP_syn_III_C"/>
</dbReference>
<accession>A0A5C0UIC5</accession>
<dbReference type="GO" id="GO:0044550">
    <property type="term" value="P:secondary metabolite biosynthetic process"/>
    <property type="evidence" value="ECO:0007669"/>
    <property type="project" value="TreeGrafter"/>
</dbReference>
<keyword evidence="7 10" id="KW-0275">Fatty acid biosynthesis</keyword>
<evidence type="ECO:0000256" key="7">
    <source>
        <dbReference type="ARBA" id="ARBA00023160"/>
    </source>
</evidence>
<feature type="region of interest" description="ACP-binding" evidence="10">
    <location>
        <begin position="228"/>
        <end position="232"/>
    </location>
</feature>
<dbReference type="GO" id="GO:0005737">
    <property type="term" value="C:cytoplasm"/>
    <property type="evidence" value="ECO:0007669"/>
    <property type="project" value="UniProtKB-SubCell"/>
</dbReference>
<name>A0A5C0UIC5_9RICK</name>
<dbReference type="UniPathway" id="UPA00094"/>
<dbReference type="EMBL" id="CP043312">
    <property type="protein sequence ID" value="QEK39527.1"/>
    <property type="molecule type" value="Genomic_DNA"/>
</dbReference>
<dbReference type="Pfam" id="PF08545">
    <property type="entry name" value="ACP_syn_III"/>
    <property type="match status" value="1"/>
</dbReference>
<dbReference type="PANTHER" id="PTHR34069">
    <property type="entry name" value="3-OXOACYL-[ACYL-CARRIER-PROTEIN] SYNTHASE 3"/>
    <property type="match status" value="1"/>
</dbReference>
<evidence type="ECO:0000256" key="11">
    <source>
        <dbReference type="SAM" id="Phobius"/>
    </source>
</evidence>
<keyword evidence="3 10" id="KW-0444">Lipid biosynthesis</keyword>
<dbReference type="SUPFAM" id="SSF53901">
    <property type="entry name" value="Thiolase-like"/>
    <property type="match status" value="1"/>
</dbReference>
<comment type="pathway">
    <text evidence="10">Lipid metabolism; fatty acid biosynthesis.</text>
</comment>
<dbReference type="PANTHER" id="PTHR34069:SF2">
    <property type="entry name" value="BETA-KETOACYL-[ACYL-CARRIER-PROTEIN] SYNTHASE III"/>
    <property type="match status" value="1"/>
</dbReference>
<keyword evidence="4 10" id="KW-0808">Transferase</keyword>
<keyword evidence="11" id="KW-0472">Membrane</keyword>
<dbReference type="InterPro" id="IPR016039">
    <property type="entry name" value="Thiolase-like"/>
</dbReference>
<proteinExistence type="inferred from homology"/>
<evidence type="ECO:0000313" key="15">
    <source>
        <dbReference type="Proteomes" id="UP000323844"/>
    </source>
</evidence>
<dbReference type="NCBIfam" id="NF006829">
    <property type="entry name" value="PRK09352.1"/>
    <property type="match status" value="1"/>
</dbReference>
<gene>
    <name evidence="10" type="primary">fabH</name>
    <name evidence="14" type="ORF">FZC37_01055</name>
</gene>
<evidence type="ECO:0000256" key="8">
    <source>
        <dbReference type="ARBA" id="ARBA00023268"/>
    </source>
</evidence>
<feature type="active site" evidence="10">
    <location>
        <position position="94"/>
    </location>
</feature>
<dbReference type="GO" id="GO:0033818">
    <property type="term" value="F:beta-ketoacyl-acyl-carrier-protein synthase III activity"/>
    <property type="evidence" value="ECO:0007669"/>
    <property type="project" value="UniProtKB-UniRule"/>
</dbReference>
<dbReference type="Gene3D" id="3.40.47.10">
    <property type="match status" value="1"/>
</dbReference>
<dbReference type="GO" id="GO:0004315">
    <property type="term" value="F:3-oxoacyl-[acyl-carrier-protein] synthase activity"/>
    <property type="evidence" value="ECO:0007669"/>
    <property type="project" value="InterPro"/>
</dbReference>
<dbReference type="GO" id="GO:0006633">
    <property type="term" value="P:fatty acid biosynthetic process"/>
    <property type="evidence" value="ECO:0007669"/>
    <property type="project" value="UniProtKB-UniRule"/>
</dbReference>
<feature type="active site" evidence="10">
    <location>
        <position position="257"/>
    </location>
</feature>
<dbReference type="HAMAP" id="MF_01815">
    <property type="entry name" value="FabH"/>
    <property type="match status" value="1"/>
</dbReference>
<keyword evidence="15" id="KW-1185">Reference proteome</keyword>
<dbReference type="CDD" id="cd00830">
    <property type="entry name" value="KAS_III"/>
    <property type="match status" value="1"/>
</dbReference>
<feature type="active site" evidence="10">
    <location>
        <position position="227"/>
    </location>
</feature>
<keyword evidence="2 10" id="KW-0963">Cytoplasm</keyword>
<keyword evidence="6 10" id="KW-0443">Lipid metabolism</keyword>
<evidence type="ECO:0000256" key="4">
    <source>
        <dbReference type="ARBA" id="ARBA00022679"/>
    </source>
</evidence>
<evidence type="ECO:0000259" key="13">
    <source>
        <dbReference type="Pfam" id="PF08545"/>
    </source>
</evidence>
<comment type="similarity">
    <text evidence="1 10">Belongs to the thiolase-like superfamily. FabH family.</text>
</comment>
<evidence type="ECO:0000256" key="5">
    <source>
        <dbReference type="ARBA" id="ARBA00022832"/>
    </source>
</evidence>
<comment type="catalytic activity">
    <reaction evidence="10">
        <text>malonyl-[ACP] + acetyl-CoA + H(+) = 3-oxobutanoyl-[ACP] + CO2 + CoA</text>
        <dbReference type="Rhea" id="RHEA:12080"/>
        <dbReference type="Rhea" id="RHEA-COMP:9623"/>
        <dbReference type="Rhea" id="RHEA-COMP:9625"/>
        <dbReference type="ChEBI" id="CHEBI:15378"/>
        <dbReference type="ChEBI" id="CHEBI:16526"/>
        <dbReference type="ChEBI" id="CHEBI:57287"/>
        <dbReference type="ChEBI" id="CHEBI:57288"/>
        <dbReference type="ChEBI" id="CHEBI:78449"/>
        <dbReference type="ChEBI" id="CHEBI:78450"/>
        <dbReference type="EC" id="2.3.1.180"/>
    </reaction>
</comment>
<evidence type="ECO:0000256" key="3">
    <source>
        <dbReference type="ARBA" id="ARBA00022516"/>
    </source>
</evidence>
<comment type="domain">
    <text evidence="10">The last Arg residue of the ACP-binding site is essential for the weak association between ACP/AcpP and FabH.</text>
</comment>
<comment type="subunit">
    <text evidence="10">Homodimer.</text>
</comment>
<sequence length="300" mass="32319">MYNSELEEIVDTSHDWIVQRTGIHKRHIAEEQSALELAMIASQGAIEKSKLIPELIIVATTTPDLTFPAMSVILQSKLGFSSARVPAFDIQAVCSGFIYGLHIASAFINNGTYKNALVVGVDKMSNVIDWSDRNTCVLFGDGAGAAVLTSSYEDNSYIIDSIIYSDGDYSTSLRTSYGLNKGGKYGVIEMDGKNVFKHAVAKMVEVSNEILNKNNVSVSEVDYFVPHQANQRIIQAVSDALGINKTKVVSTVADHANCSAGSVPLALSFLQESGKLKSGDVILLVAFGAGFAWGAVLLKW</sequence>
<comment type="function">
    <text evidence="10">Catalyzes the condensation reaction of fatty acid synthesis by the addition to an acyl acceptor of two carbons from malonyl-ACP. Catalyzes the first condensation reaction which initiates fatty acid synthesis and may therefore play a role in governing the total rate of fatty acid production. Possesses both acetoacetyl-ACP synthase and acetyl transacylase activities. Its substrate specificity determines the biosynthesis of branched-chain and/or straight-chain of fatty acids.</text>
</comment>
<dbReference type="Pfam" id="PF08541">
    <property type="entry name" value="ACP_syn_III_C"/>
    <property type="match status" value="1"/>
</dbReference>
<dbReference type="Proteomes" id="UP000323844">
    <property type="component" value="Chromosome"/>
</dbReference>
<keyword evidence="9 10" id="KW-0012">Acyltransferase</keyword>
<dbReference type="InterPro" id="IPR004655">
    <property type="entry name" value="FabH"/>
</dbReference>
<keyword evidence="5 10" id="KW-0276">Fatty acid metabolism</keyword>
<protein>
    <recommendedName>
        <fullName evidence="10">Beta-ketoacyl-[acyl-carrier-protein] synthase III</fullName>
        <shortName evidence="10">Beta-ketoacyl-ACP synthase III</shortName>
        <shortName evidence="10">KAS III</shortName>
        <ecNumber evidence="10">2.3.1.180</ecNumber>
    </recommendedName>
    <alternativeName>
        <fullName evidence="10">3-oxoacyl-[acyl-carrier-protein] synthase 3</fullName>
    </alternativeName>
    <alternativeName>
        <fullName evidence="10">3-oxoacyl-[acyl-carrier-protein] synthase III</fullName>
    </alternativeName>
</protein>
<dbReference type="InterPro" id="IPR013751">
    <property type="entry name" value="ACP_syn_III_N"/>
</dbReference>
<evidence type="ECO:0000313" key="14">
    <source>
        <dbReference type="EMBL" id="QEK39527.1"/>
    </source>
</evidence>
<dbReference type="OrthoDB" id="9815506at2"/>
<dbReference type="AlphaFoldDB" id="A0A5C0UIC5"/>
<feature type="transmembrane region" description="Helical" evidence="11">
    <location>
        <begin position="281"/>
        <end position="298"/>
    </location>
</feature>
<feature type="domain" description="Beta-ketoacyl-[acyl-carrier-protein] synthase III C-terminal" evidence="12">
    <location>
        <begin position="211"/>
        <end position="300"/>
    </location>
</feature>
<keyword evidence="11" id="KW-0812">Transmembrane</keyword>
<evidence type="ECO:0000256" key="1">
    <source>
        <dbReference type="ARBA" id="ARBA00008642"/>
    </source>
</evidence>
<reference evidence="14 15" key="1">
    <citation type="submission" date="2019-08" db="EMBL/GenBank/DDBJ databases">
        <title>Highly reduced genomes of protist endosymbionts show evolutionary convergence.</title>
        <authorList>
            <person name="George E."/>
            <person name="Husnik F."/>
            <person name="Tashyreva D."/>
            <person name="Prokopchuk G."/>
            <person name="Horak A."/>
            <person name="Kwong W.K."/>
            <person name="Lukes J."/>
            <person name="Keeling P.J."/>
        </authorList>
    </citation>
    <scope>NUCLEOTIDE SEQUENCE [LARGE SCALE GENOMIC DNA]</scope>
    <source>
        <strain evidence="14">1621</strain>
    </source>
</reference>
<evidence type="ECO:0000256" key="2">
    <source>
        <dbReference type="ARBA" id="ARBA00022490"/>
    </source>
</evidence>
<evidence type="ECO:0000256" key="10">
    <source>
        <dbReference type="HAMAP-Rule" id="MF_01815"/>
    </source>
</evidence>
<dbReference type="EC" id="2.3.1.180" evidence="10"/>
<evidence type="ECO:0000259" key="12">
    <source>
        <dbReference type="Pfam" id="PF08541"/>
    </source>
</evidence>
<evidence type="ECO:0000256" key="6">
    <source>
        <dbReference type="ARBA" id="ARBA00023098"/>
    </source>
</evidence>
<comment type="subcellular location">
    <subcellularLocation>
        <location evidence="10">Cytoplasm</location>
    </subcellularLocation>
</comment>
<keyword evidence="11" id="KW-1133">Transmembrane helix</keyword>